<dbReference type="InterPro" id="IPR002182">
    <property type="entry name" value="NB-ARC"/>
</dbReference>
<protein>
    <submittedName>
        <fullName evidence="2">Tetratricopeptide repeat protein</fullName>
    </submittedName>
</protein>
<reference evidence="2" key="1">
    <citation type="submission" date="2022-08" db="EMBL/GenBank/DDBJ databases">
        <authorList>
            <person name="Tistechok S."/>
            <person name="Samborskyy M."/>
            <person name="Roman I."/>
        </authorList>
    </citation>
    <scope>NUCLEOTIDE SEQUENCE</scope>
    <source>
        <strain evidence="2">DSM 103496</strain>
    </source>
</reference>
<dbReference type="Gene3D" id="1.25.40.10">
    <property type="entry name" value="Tetratricopeptide repeat domain"/>
    <property type="match status" value="2"/>
</dbReference>
<organism evidence="2 3">
    <name type="scientific">Umezawaea endophytica</name>
    <dbReference type="NCBI Taxonomy" id="1654476"/>
    <lineage>
        <taxon>Bacteria</taxon>
        <taxon>Bacillati</taxon>
        <taxon>Actinomycetota</taxon>
        <taxon>Actinomycetes</taxon>
        <taxon>Pseudonocardiales</taxon>
        <taxon>Pseudonocardiaceae</taxon>
        <taxon>Umezawaea</taxon>
    </lineage>
</organism>
<evidence type="ECO:0000259" key="1">
    <source>
        <dbReference type="SMART" id="SM01043"/>
    </source>
</evidence>
<dbReference type="EMBL" id="JANYMP010000030">
    <property type="protein sequence ID" value="MCS7483259.1"/>
    <property type="molecule type" value="Genomic_DNA"/>
</dbReference>
<dbReference type="InterPro" id="IPR027417">
    <property type="entry name" value="P-loop_NTPase"/>
</dbReference>
<dbReference type="Gene3D" id="3.40.50.300">
    <property type="entry name" value="P-loop containing nucleotide triphosphate hydrolases"/>
    <property type="match status" value="1"/>
</dbReference>
<gene>
    <name evidence="2" type="ORF">NZH93_40985</name>
</gene>
<evidence type="ECO:0000313" key="2">
    <source>
        <dbReference type="EMBL" id="MCS7483259.1"/>
    </source>
</evidence>
<dbReference type="SUPFAM" id="SSF52540">
    <property type="entry name" value="P-loop containing nucleoside triphosphate hydrolases"/>
    <property type="match status" value="1"/>
</dbReference>
<dbReference type="Pfam" id="PF00931">
    <property type="entry name" value="NB-ARC"/>
    <property type="match status" value="1"/>
</dbReference>
<proteinExistence type="predicted"/>
<dbReference type="AlphaFoldDB" id="A0A9X2VV62"/>
<dbReference type="SMART" id="SM00028">
    <property type="entry name" value="TPR"/>
    <property type="match status" value="6"/>
</dbReference>
<dbReference type="InterPro" id="IPR019734">
    <property type="entry name" value="TPR_rpt"/>
</dbReference>
<dbReference type="PRINTS" id="PR00364">
    <property type="entry name" value="DISEASERSIST"/>
</dbReference>
<dbReference type="RefSeq" id="WP_259628717.1">
    <property type="nucleotide sequence ID" value="NZ_JANYMP010000030.1"/>
</dbReference>
<dbReference type="GO" id="GO:0043531">
    <property type="term" value="F:ADP binding"/>
    <property type="evidence" value="ECO:0007669"/>
    <property type="project" value="InterPro"/>
</dbReference>
<dbReference type="InterPro" id="IPR011990">
    <property type="entry name" value="TPR-like_helical_dom_sf"/>
</dbReference>
<dbReference type="SUPFAM" id="SSF48452">
    <property type="entry name" value="TPR-like"/>
    <property type="match status" value="3"/>
</dbReference>
<dbReference type="Proteomes" id="UP001141259">
    <property type="component" value="Unassembled WGS sequence"/>
</dbReference>
<dbReference type="PANTHER" id="PTHR47691">
    <property type="entry name" value="REGULATOR-RELATED"/>
    <property type="match status" value="1"/>
</dbReference>
<sequence length="908" mass="100863">MSTYVARIRVALRKAGTLFELPGEDGSYRLEIAPEALDYKIFCTAVGQARATARAGDDVQAAALLRKALALWRGDPLEDLNTERATNWRRVAIRDDWLPANNALLDSLHRLGDFEGMLHLLKAIQVEHDQDLLLAKRHLQALYSLDRKEEAIEYLYDFYRRARAASHDIRADELRGYHNELIRPVRRSVSAVHGDSRPAPRNLPYDVDGFAGRRDLLADLDNLVVGSRKSRVIALDGLPGVGKTALAVHWAHRMRDRFPDGAWFVNLNGFGEGPVIDENEVVAELLEAFQAAADCPPTPVARRAKLREVLDGRQMLVVLDNAHDAEHVQSLIPLLAGSVVVVTSRVRLSGLALAHTARGFTVLPLDGDLAASWLRERIGGRALADPESLARLASLAGGLPLALGIIGEYVAAQQGKPLRDFVAQLRERRAVLGLGDNGTRTVMSLRAVFDCSYRDLPPEQKRLFRLLGTYPGLDFPPHVAAALVGVPPARVRDQLDGLVWARLLEAHEDDRYRFHDLLRTYASERAEVEESAEERERAAVRLVDWFLHTCHHADRKLFSYRESVPMTALADGVEPLDFADEDAAMNWCVRERAEVAGVIDYASSVGLHEHVWRLVPAVGEVMMRQGFKDEVLQSLRAAVFSARKAANRYAESGILANLGFAYSRFHDHEEADRCFRRAYDLAVEVDDRIGVATVLRNMAERAAVVGDHTRAMEMFGRALTIARDTNNFDTEAGVLHRMGEALRRRGRLDEALTHLHLAWGIRERIGDADGRGTTLARIAAVHLEKGDHHGALTFAHQAIVELARTRHFGLEGEAAATAATVHRNLGNLEDAAFHARRAVELSRTARDPLGQAAAQDLLGQVMWRQGSHREARECWEMACSLYADLGDSRSDSIRLHLDEPPDDKADSA</sequence>
<dbReference type="Gene3D" id="1.10.10.10">
    <property type="entry name" value="Winged helix-like DNA-binding domain superfamily/Winged helix DNA-binding domain"/>
    <property type="match status" value="1"/>
</dbReference>
<dbReference type="InterPro" id="IPR036388">
    <property type="entry name" value="WH-like_DNA-bd_sf"/>
</dbReference>
<name>A0A9X2VV62_9PSEU</name>
<dbReference type="InterPro" id="IPR005158">
    <property type="entry name" value="BTAD"/>
</dbReference>
<dbReference type="SMART" id="SM01043">
    <property type="entry name" value="BTAD"/>
    <property type="match status" value="1"/>
</dbReference>
<dbReference type="Pfam" id="PF03704">
    <property type="entry name" value="BTAD"/>
    <property type="match status" value="1"/>
</dbReference>
<keyword evidence="3" id="KW-1185">Reference proteome</keyword>
<dbReference type="PANTHER" id="PTHR47691:SF3">
    <property type="entry name" value="HTH-TYPE TRANSCRIPTIONAL REGULATOR RV0890C-RELATED"/>
    <property type="match status" value="1"/>
</dbReference>
<feature type="domain" description="Bacterial transcriptional activator" evidence="1">
    <location>
        <begin position="37"/>
        <end position="170"/>
    </location>
</feature>
<dbReference type="Pfam" id="PF13424">
    <property type="entry name" value="TPR_12"/>
    <property type="match status" value="2"/>
</dbReference>
<comment type="caution">
    <text evidence="2">The sequence shown here is derived from an EMBL/GenBank/DDBJ whole genome shotgun (WGS) entry which is preliminary data.</text>
</comment>
<accession>A0A9X2VV62</accession>
<evidence type="ECO:0000313" key="3">
    <source>
        <dbReference type="Proteomes" id="UP001141259"/>
    </source>
</evidence>